<accession>A0ACB8RN02</accession>
<evidence type="ECO:0000313" key="1">
    <source>
        <dbReference type="EMBL" id="KAI0045000.1"/>
    </source>
</evidence>
<proteinExistence type="predicted"/>
<keyword evidence="2" id="KW-1185">Reference proteome</keyword>
<feature type="non-terminal residue" evidence="1">
    <location>
        <position position="73"/>
    </location>
</feature>
<comment type="caution">
    <text evidence="1">The sequence shown here is derived from an EMBL/GenBank/DDBJ whole genome shotgun (WGS) entry which is preliminary data.</text>
</comment>
<dbReference type="Proteomes" id="UP000814033">
    <property type="component" value="Unassembled WGS sequence"/>
</dbReference>
<evidence type="ECO:0000313" key="2">
    <source>
        <dbReference type="Proteomes" id="UP000814033"/>
    </source>
</evidence>
<dbReference type="EMBL" id="MU275965">
    <property type="protein sequence ID" value="KAI0045000.1"/>
    <property type="molecule type" value="Genomic_DNA"/>
</dbReference>
<protein>
    <submittedName>
        <fullName evidence="1">Uncharacterized protein</fullName>
    </submittedName>
</protein>
<reference evidence="1" key="2">
    <citation type="journal article" date="2022" name="New Phytol.">
        <title>Evolutionary transition to the ectomycorrhizal habit in the genomes of a hyperdiverse lineage of mushroom-forming fungi.</title>
        <authorList>
            <person name="Looney B."/>
            <person name="Miyauchi S."/>
            <person name="Morin E."/>
            <person name="Drula E."/>
            <person name="Courty P.E."/>
            <person name="Kohler A."/>
            <person name="Kuo A."/>
            <person name="LaButti K."/>
            <person name="Pangilinan J."/>
            <person name="Lipzen A."/>
            <person name="Riley R."/>
            <person name="Andreopoulos W."/>
            <person name="He G."/>
            <person name="Johnson J."/>
            <person name="Nolan M."/>
            <person name="Tritt A."/>
            <person name="Barry K.W."/>
            <person name="Grigoriev I.V."/>
            <person name="Nagy L.G."/>
            <person name="Hibbett D."/>
            <person name="Henrissat B."/>
            <person name="Matheny P.B."/>
            <person name="Labbe J."/>
            <person name="Martin F.M."/>
        </authorList>
    </citation>
    <scope>NUCLEOTIDE SEQUENCE</scope>
    <source>
        <strain evidence="1">FP105234-sp</strain>
    </source>
</reference>
<gene>
    <name evidence="1" type="ORF">FA95DRAFT_1453039</name>
</gene>
<sequence>LDLMLRWCYPVASPPLAELEDIRLLLETTRKYSISVPNGAVVHALKDTVHRDPLGVFCISVLYSLEDMAAAAA</sequence>
<reference evidence="1" key="1">
    <citation type="submission" date="2021-02" db="EMBL/GenBank/DDBJ databases">
        <authorList>
            <consortium name="DOE Joint Genome Institute"/>
            <person name="Ahrendt S."/>
            <person name="Looney B.P."/>
            <person name="Miyauchi S."/>
            <person name="Morin E."/>
            <person name="Drula E."/>
            <person name="Courty P.E."/>
            <person name="Chicoki N."/>
            <person name="Fauchery L."/>
            <person name="Kohler A."/>
            <person name="Kuo A."/>
            <person name="Labutti K."/>
            <person name="Pangilinan J."/>
            <person name="Lipzen A."/>
            <person name="Riley R."/>
            <person name="Andreopoulos W."/>
            <person name="He G."/>
            <person name="Johnson J."/>
            <person name="Barry K.W."/>
            <person name="Grigoriev I.V."/>
            <person name="Nagy L."/>
            <person name="Hibbett D."/>
            <person name="Henrissat B."/>
            <person name="Matheny P.B."/>
            <person name="Labbe J."/>
            <person name="Martin F."/>
        </authorList>
    </citation>
    <scope>NUCLEOTIDE SEQUENCE</scope>
    <source>
        <strain evidence="1">FP105234-sp</strain>
    </source>
</reference>
<organism evidence="1 2">
    <name type="scientific">Auriscalpium vulgare</name>
    <dbReference type="NCBI Taxonomy" id="40419"/>
    <lineage>
        <taxon>Eukaryota</taxon>
        <taxon>Fungi</taxon>
        <taxon>Dikarya</taxon>
        <taxon>Basidiomycota</taxon>
        <taxon>Agaricomycotina</taxon>
        <taxon>Agaricomycetes</taxon>
        <taxon>Russulales</taxon>
        <taxon>Auriscalpiaceae</taxon>
        <taxon>Auriscalpium</taxon>
    </lineage>
</organism>
<name>A0ACB8RN02_9AGAM</name>
<feature type="non-terminal residue" evidence="1">
    <location>
        <position position="1"/>
    </location>
</feature>